<keyword evidence="2" id="KW-0812">Transmembrane</keyword>
<proteinExistence type="predicted"/>
<dbReference type="InParanoid" id="A0A7C8MQ39"/>
<reference evidence="3 4" key="1">
    <citation type="submission" date="2019-12" db="EMBL/GenBank/DDBJ databases">
        <title>Draft genome sequence of the ascomycete Xylaria multiplex DSM 110363.</title>
        <authorList>
            <person name="Buettner E."/>
            <person name="Kellner H."/>
        </authorList>
    </citation>
    <scope>NUCLEOTIDE SEQUENCE [LARGE SCALE GENOMIC DNA]</scope>
    <source>
        <strain evidence="3 4">DSM 110363</strain>
    </source>
</reference>
<comment type="caution">
    <text evidence="3">The sequence shown here is derived from an EMBL/GenBank/DDBJ whole genome shotgun (WGS) entry which is preliminary data.</text>
</comment>
<accession>A0A7C8MQ39</accession>
<feature type="region of interest" description="Disordered" evidence="1">
    <location>
        <begin position="299"/>
        <end position="320"/>
    </location>
</feature>
<feature type="region of interest" description="Disordered" evidence="1">
    <location>
        <begin position="326"/>
        <end position="345"/>
    </location>
</feature>
<name>A0A7C8MQ39_9PEZI</name>
<evidence type="ECO:0000256" key="2">
    <source>
        <dbReference type="SAM" id="Phobius"/>
    </source>
</evidence>
<feature type="region of interest" description="Disordered" evidence="1">
    <location>
        <begin position="95"/>
        <end position="121"/>
    </location>
</feature>
<dbReference type="Proteomes" id="UP000481858">
    <property type="component" value="Unassembled WGS sequence"/>
</dbReference>
<keyword evidence="2" id="KW-0472">Membrane</keyword>
<evidence type="ECO:0000313" key="3">
    <source>
        <dbReference type="EMBL" id="KAF2966651.1"/>
    </source>
</evidence>
<evidence type="ECO:0000313" key="4">
    <source>
        <dbReference type="Proteomes" id="UP000481858"/>
    </source>
</evidence>
<feature type="transmembrane region" description="Helical" evidence="2">
    <location>
        <begin position="60"/>
        <end position="83"/>
    </location>
</feature>
<keyword evidence="4" id="KW-1185">Reference proteome</keyword>
<feature type="compositionally biased region" description="Basic and acidic residues" evidence="1">
    <location>
        <begin position="190"/>
        <end position="204"/>
    </location>
</feature>
<organism evidence="3 4">
    <name type="scientific">Xylaria multiplex</name>
    <dbReference type="NCBI Taxonomy" id="323545"/>
    <lineage>
        <taxon>Eukaryota</taxon>
        <taxon>Fungi</taxon>
        <taxon>Dikarya</taxon>
        <taxon>Ascomycota</taxon>
        <taxon>Pezizomycotina</taxon>
        <taxon>Sordariomycetes</taxon>
        <taxon>Xylariomycetidae</taxon>
        <taxon>Xylariales</taxon>
        <taxon>Xylariaceae</taxon>
        <taxon>Xylaria</taxon>
    </lineage>
</organism>
<feature type="compositionally biased region" description="Pro residues" evidence="1">
    <location>
        <begin position="1"/>
        <end position="13"/>
    </location>
</feature>
<dbReference type="OrthoDB" id="4779880at2759"/>
<gene>
    <name evidence="3" type="ORF">GQX73_g6895</name>
</gene>
<feature type="region of interest" description="Disordered" evidence="1">
    <location>
        <begin position="1"/>
        <end position="24"/>
    </location>
</feature>
<dbReference type="AlphaFoldDB" id="A0A7C8MQ39"/>
<feature type="region of interest" description="Disordered" evidence="1">
    <location>
        <begin position="190"/>
        <end position="220"/>
    </location>
</feature>
<feature type="compositionally biased region" description="Low complexity" evidence="1">
    <location>
        <begin position="14"/>
        <end position="23"/>
    </location>
</feature>
<evidence type="ECO:0000256" key="1">
    <source>
        <dbReference type="SAM" id="MobiDB-lite"/>
    </source>
</evidence>
<sequence>MSSPPGAPDPGAPDPGASDPGASIPSASSLTLRVVAMAADDTFAGSAEIVPRGQQHHRGVVVAIVVCTVLGTSVIAYVIYHFLIRKRMNQARVTELEEGAPEEPIPLQDIGPVRDRETSYGTSDLQSSVSTLLSHQVGQHPMALGSNPPTQADLDVASGSHSYGSILDHAFMEAQAELVRRARERHHEANIRHHGRPLEPHAELPEPPATPKGSPKSQITLETESEYYDDRKQKMPITALSPPNFLRRENSKLDIAESSSAGSFRLVKSHSDPNLAATASEILGDAIRDHGTQPFLSSHKYNQGVDNRGHAPGAFDSYKNLYGKNKDKAQLVSDPGNHASPAAQN</sequence>
<protein>
    <submittedName>
        <fullName evidence="3">Uncharacterized protein</fullName>
    </submittedName>
</protein>
<keyword evidence="2" id="KW-1133">Transmembrane helix</keyword>
<dbReference type="EMBL" id="WUBL01000084">
    <property type="protein sequence ID" value="KAF2966651.1"/>
    <property type="molecule type" value="Genomic_DNA"/>
</dbReference>